<reference evidence="2 3" key="1">
    <citation type="submission" date="2021-06" db="EMBL/GenBank/DDBJ databases">
        <title>Caerostris extrusa draft genome.</title>
        <authorList>
            <person name="Kono N."/>
            <person name="Arakawa K."/>
        </authorList>
    </citation>
    <scope>NUCLEOTIDE SEQUENCE [LARGE SCALE GENOMIC DNA]</scope>
</reference>
<keyword evidence="3" id="KW-1185">Reference proteome</keyword>
<dbReference type="Proteomes" id="UP001054945">
    <property type="component" value="Unassembled WGS sequence"/>
</dbReference>
<organism evidence="2 3">
    <name type="scientific">Caerostris extrusa</name>
    <name type="common">Bark spider</name>
    <name type="synonym">Caerostris bankana</name>
    <dbReference type="NCBI Taxonomy" id="172846"/>
    <lineage>
        <taxon>Eukaryota</taxon>
        <taxon>Metazoa</taxon>
        <taxon>Ecdysozoa</taxon>
        <taxon>Arthropoda</taxon>
        <taxon>Chelicerata</taxon>
        <taxon>Arachnida</taxon>
        <taxon>Araneae</taxon>
        <taxon>Araneomorphae</taxon>
        <taxon>Entelegynae</taxon>
        <taxon>Araneoidea</taxon>
        <taxon>Araneidae</taxon>
        <taxon>Caerostris</taxon>
    </lineage>
</organism>
<protein>
    <recommendedName>
        <fullName evidence="4">Transmembrane protein</fullName>
    </recommendedName>
</protein>
<dbReference type="EMBL" id="BPLR01003933">
    <property type="protein sequence ID" value="GIX90361.1"/>
    <property type="molecule type" value="Genomic_DNA"/>
</dbReference>
<evidence type="ECO:0000313" key="2">
    <source>
        <dbReference type="EMBL" id="GIX90361.1"/>
    </source>
</evidence>
<keyword evidence="1" id="KW-1133">Transmembrane helix</keyword>
<proteinExistence type="predicted"/>
<keyword evidence="1" id="KW-0472">Membrane</keyword>
<feature type="transmembrane region" description="Helical" evidence="1">
    <location>
        <begin position="76"/>
        <end position="97"/>
    </location>
</feature>
<evidence type="ECO:0000256" key="1">
    <source>
        <dbReference type="SAM" id="Phobius"/>
    </source>
</evidence>
<feature type="transmembrane region" description="Helical" evidence="1">
    <location>
        <begin position="34"/>
        <end position="55"/>
    </location>
</feature>
<dbReference type="AlphaFoldDB" id="A0AAV4P026"/>
<keyword evidence="1" id="KW-0812">Transmembrane</keyword>
<gene>
    <name evidence="2" type="ORF">CEXT_557291</name>
</gene>
<sequence>MAVDHTFHAMDTRDAVFHGYCKRTMVALFPYLSVVRLFVFLSLVLFFSPFVFAIANPGKQNKQTKTMTATTTTKKGVLFVFHPVNVSGSLLIGRIMAKSKYTFFSRMQTFDDDPCKLGHCRSRLDNMCVYI</sequence>
<accession>A0AAV4P026</accession>
<evidence type="ECO:0008006" key="4">
    <source>
        <dbReference type="Google" id="ProtNLM"/>
    </source>
</evidence>
<name>A0AAV4P026_CAEEX</name>
<evidence type="ECO:0000313" key="3">
    <source>
        <dbReference type="Proteomes" id="UP001054945"/>
    </source>
</evidence>
<comment type="caution">
    <text evidence="2">The sequence shown here is derived from an EMBL/GenBank/DDBJ whole genome shotgun (WGS) entry which is preliminary data.</text>
</comment>